<keyword evidence="2" id="KW-1133">Transmembrane helix</keyword>
<reference evidence="5" key="2">
    <citation type="submission" date="2025-08" db="UniProtKB">
        <authorList>
            <consortium name="Ensembl"/>
        </authorList>
    </citation>
    <scope>IDENTIFICATION</scope>
</reference>
<keyword evidence="6" id="KW-1185">Reference proteome</keyword>
<dbReference type="PANTHER" id="PTHR46875">
    <property type="entry name" value="TUMOR NECROSIS FACTOR RECEPTOR SUPERFAMILY MEMBER 5"/>
    <property type="match status" value="1"/>
</dbReference>
<feature type="chain" id="PRO_5025350956" evidence="3">
    <location>
        <begin position="22"/>
        <end position="327"/>
    </location>
</feature>
<reference evidence="5" key="1">
    <citation type="submission" date="2021-04" db="EMBL/GenBank/DDBJ databases">
        <authorList>
            <consortium name="Wellcome Sanger Institute Data Sharing"/>
        </authorList>
    </citation>
    <scope>NUCLEOTIDE SEQUENCE [LARGE SCALE GENOMIC DNA]</scope>
</reference>
<dbReference type="SMART" id="SM00208">
    <property type="entry name" value="TNFR"/>
    <property type="match status" value="2"/>
</dbReference>
<dbReference type="GO" id="GO:0009897">
    <property type="term" value="C:external side of plasma membrane"/>
    <property type="evidence" value="ECO:0007669"/>
    <property type="project" value="TreeGrafter"/>
</dbReference>
<dbReference type="Ensembl" id="ENSENLT00000021447.1">
    <property type="protein sequence ID" value="ENSENLP00000020715.1"/>
    <property type="gene ID" value="ENSENLG00000009449.1"/>
</dbReference>
<feature type="compositionally biased region" description="Basic and acidic residues" evidence="1">
    <location>
        <begin position="301"/>
        <end position="311"/>
    </location>
</feature>
<feature type="domain" description="TNFR-Cys" evidence="4">
    <location>
        <begin position="145"/>
        <end position="184"/>
    </location>
</feature>
<dbReference type="InterPro" id="IPR001368">
    <property type="entry name" value="TNFR/NGFR_Cys_rich_reg"/>
</dbReference>
<sequence length="327" mass="36773">MKMMMMMKILLIICTLTAVTAAEFHCDPQTQYGREGQCCKKCNPGTYMVKMSCELPDCKECGENHYQDDFTTDAECKPQPFCDRNKNFQPAVSHNKRKRTTCLCLLGHHCSSEACITCVPHTSCEPGHWSRRVGNSTHDTICEKCPVGWFSDKTSWNSSCLKHTKCEGEYQIRLSGTETSDNVCEKIQREHNVAIIIFAVLAAVVLIAICVAFVCREGARRSIKDCINSCHRETWEPQRDTIVPMTPEDDAEIQPMFDQTVVSQEEASSRTPEENEDELNGEMSVGPHRTENGNYVGQEMGKTETVPREESCTQSHSGTENSLNSTF</sequence>
<dbReference type="OMA" id="QTHDTVC"/>
<evidence type="ECO:0000259" key="4">
    <source>
        <dbReference type="SMART" id="SM00208"/>
    </source>
</evidence>
<keyword evidence="2" id="KW-0472">Membrane</keyword>
<feature type="compositionally biased region" description="Polar residues" evidence="1">
    <location>
        <begin position="312"/>
        <end position="327"/>
    </location>
</feature>
<feature type="region of interest" description="Disordered" evidence="1">
    <location>
        <begin position="262"/>
        <end position="327"/>
    </location>
</feature>
<dbReference type="GO" id="GO:0035631">
    <property type="term" value="C:CD40 receptor complex"/>
    <property type="evidence" value="ECO:0007669"/>
    <property type="project" value="TreeGrafter"/>
</dbReference>
<dbReference type="SUPFAM" id="SSF57586">
    <property type="entry name" value="TNF receptor-like"/>
    <property type="match status" value="2"/>
</dbReference>
<feature type="transmembrane region" description="Helical" evidence="2">
    <location>
        <begin position="193"/>
        <end position="215"/>
    </location>
</feature>
<dbReference type="FunCoup" id="A0A665UN16">
    <property type="interactions" value="116"/>
</dbReference>
<dbReference type="GO" id="GO:0002768">
    <property type="term" value="P:immune response-regulating cell surface receptor signaling pathway"/>
    <property type="evidence" value="ECO:0007669"/>
    <property type="project" value="TreeGrafter"/>
</dbReference>
<organism evidence="5 6">
    <name type="scientific">Echeneis naucrates</name>
    <name type="common">Live sharksucker</name>
    <dbReference type="NCBI Taxonomy" id="173247"/>
    <lineage>
        <taxon>Eukaryota</taxon>
        <taxon>Metazoa</taxon>
        <taxon>Chordata</taxon>
        <taxon>Craniata</taxon>
        <taxon>Vertebrata</taxon>
        <taxon>Euteleostomi</taxon>
        <taxon>Actinopterygii</taxon>
        <taxon>Neopterygii</taxon>
        <taxon>Teleostei</taxon>
        <taxon>Neoteleostei</taxon>
        <taxon>Acanthomorphata</taxon>
        <taxon>Carangaria</taxon>
        <taxon>Carangiformes</taxon>
        <taxon>Echeneidae</taxon>
        <taxon>Echeneis</taxon>
    </lineage>
</organism>
<feature type="domain" description="TNFR-Cys" evidence="4">
    <location>
        <begin position="104"/>
        <end position="142"/>
    </location>
</feature>
<evidence type="ECO:0000256" key="3">
    <source>
        <dbReference type="SAM" id="SignalP"/>
    </source>
</evidence>
<gene>
    <name evidence="5" type="primary">cd40</name>
</gene>
<reference evidence="5" key="3">
    <citation type="submission" date="2025-09" db="UniProtKB">
        <authorList>
            <consortium name="Ensembl"/>
        </authorList>
    </citation>
    <scope>IDENTIFICATION</scope>
</reference>
<proteinExistence type="predicted"/>
<dbReference type="InParanoid" id="A0A665UN16"/>
<keyword evidence="3" id="KW-0732">Signal</keyword>
<dbReference type="OrthoDB" id="9932129at2759"/>
<feature type="signal peptide" evidence="3">
    <location>
        <begin position="1"/>
        <end position="21"/>
    </location>
</feature>
<evidence type="ECO:0000313" key="6">
    <source>
        <dbReference type="Proteomes" id="UP000472264"/>
    </source>
</evidence>
<protein>
    <submittedName>
        <fullName evidence="5">Tumor necrosis factor receptor superfamily member 5-like</fullName>
    </submittedName>
</protein>
<dbReference type="InterPro" id="IPR052135">
    <property type="entry name" value="TNFRSF5"/>
</dbReference>
<dbReference type="PANTHER" id="PTHR46875:SF3">
    <property type="entry name" value="CD40 MOLECULE, TNF RECEPTOR SUPERFAMILY MEMBER 5"/>
    <property type="match status" value="1"/>
</dbReference>
<dbReference type="AlphaFoldDB" id="A0A665UN16"/>
<evidence type="ECO:0000313" key="5">
    <source>
        <dbReference type="Ensembl" id="ENSENLP00000020715.1"/>
    </source>
</evidence>
<accession>A0A665UN16</accession>
<evidence type="ECO:0000256" key="1">
    <source>
        <dbReference type="SAM" id="MobiDB-lite"/>
    </source>
</evidence>
<evidence type="ECO:0000256" key="2">
    <source>
        <dbReference type="SAM" id="Phobius"/>
    </source>
</evidence>
<name>A0A665UN16_ECHNA</name>
<dbReference type="Gene3D" id="2.10.50.10">
    <property type="entry name" value="Tumor Necrosis Factor Receptor, subunit A, domain 2"/>
    <property type="match status" value="3"/>
</dbReference>
<keyword evidence="2" id="KW-0812">Transmembrane</keyword>
<dbReference type="SMART" id="SM01411">
    <property type="entry name" value="Ephrin_rec_like"/>
    <property type="match status" value="2"/>
</dbReference>
<dbReference type="Proteomes" id="UP000472264">
    <property type="component" value="Chromosome 7"/>
</dbReference>